<evidence type="ECO:0000313" key="1">
    <source>
        <dbReference type="EMBL" id="MBW7476424.1"/>
    </source>
</evidence>
<dbReference type="SUPFAM" id="SSF52540">
    <property type="entry name" value="P-loop containing nucleoside triphosphate hydrolases"/>
    <property type="match status" value="1"/>
</dbReference>
<dbReference type="EMBL" id="JAHZIJ010000013">
    <property type="protein sequence ID" value="MBW7476424.1"/>
    <property type="molecule type" value="Genomic_DNA"/>
</dbReference>
<dbReference type="RefSeq" id="WP_219873664.1">
    <property type="nucleotide sequence ID" value="NZ_JAHZIJ010000013.1"/>
</dbReference>
<dbReference type="Gene3D" id="3.40.50.300">
    <property type="entry name" value="P-loop containing nucleotide triphosphate hydrolases"/>
    <property type="match status" value="1"/>
</dbReference>
<accession>A0ABS7D9G0</accession>
<comment type="caution">
    <text evidence="1">The sequence shown here is derived from an EMBL/GenBank/DDBJ whole genome shotgun (WGS) entry which is preliminary data.</text>
</comment>
<organism evidence="1 2">
    <name type="scientific">Paenibacillus oenotherae</name>
    <dbReference type="NCBI Taxonomy" id="1435645"/>
    <lineage>
        <taxon>Bacteria</taxon>
        <taxon>Bacillati</taxon>
        <taxon>Bacillota</taxon>
        <taxon>Bacilli</taxon>
        <taxon>Bacillales</taxon>
        <taxon>Paenibacillaceae</taxon>
        <taxon>Paenibacillus</taxon>
    </lineage>
</organism>
<evidence type="ECO:0000313" key="2">
    <source>
        <dbReference type="Proteomes" id="UP000812277"/>
    </source>
</evidence>
<gene>
    <name evidence="1" type="ORF">K0T92_16955</name>
</gene>
<dbReference type="InterPro" id="IPR027417">
    <property type="entry name" value="P-loop_NTPase"/>
</dbReference>
<keyword evidence="2" id="KW-1185">Reference proteome</keyword>
<reference evidence="1 2" key="1">
    <citation type="submission" date="2021-07" db="EMBL/GenBank/DDBJ databases">
        <title>Paenibacillus radiodurans sp. nov., isolated from the southeastern edge of Tengger Desert.</title>
        <authorList>
            <person name="Zhang G."/>
        </authorList>
    </citation>
    <scope>NUCLEOTIDE SEQUENCE [LARGE SCALE GENOMIC DNA]</scope>
    <source>
        <strain evidence="1 2">DT7-4</strain>
    </source>
</reference>
<name>A0ABS7D9G0_9BACL</name>
<proteinExistence type="predicted"/>
<dbReference type="Proteomes" id="UP000812277">
    <property type="component" value="Unassembled WGS sequence"/>
</dbReference>
<sequence length="280" mass="31192">MTSHAPLLTFIGTTPNIGTTIAALAAACRFVEVNDVSVGYLCLNLKSAKAHRYVGVDQPETTLDSLRPELQTAALDADKLLRSMHQARGAPNLYMLFGNVMRDQAEFFTTGDIDHLLDVAARCFDLVIADVGAYWDNAATLCALRRSSSRLLVTTAALSHFQEDGKRWVKHLSPLFGISSQEYEAVIIRPQWRNGGYQVKDICREIGIPFIGEMRLSEPMLSQLDSGTLDEWLTENEQGKTAMQEPARKLMKHYGLKRKPALTVQPWYKKLLAHRGEVGS</sequence>
<protein>
    <submittedName>
        <fullName evidence="1">Uncharacterized protein</fullName>
    </submittedName>
</protein>